<gene>
    <name evidence="1" type="ORF">SAMN05216553_109135</name>
</gene>
<reference evidence="2" key="1">
    <citation type="submission" date="2016-10" db="EMBL/GenBank/DDBJ databases">
        <authorList>
            <person name="Varghese N."/>
            <person name="Submissions S."/>
        </authorList>
    </citation>
    <scope>NUCLEOTIDE SEQUENCE [LARGE SCALE GENOMIC DNA]</scope>
    <source>
        <strain evidence="2">CGMCC 4.3506</strain>
    </source>
</reference>
<accession>A0A1G7VCS5</accession>
<keyword evidence="2" id="KW-1185">Reference proteome</keyword>
<sequence>MAIPAEDLRKLLQSGEDASLVHIAGKYVVASRDELESDELRGALTVVNREDLLERLGGRPVTDRELEEAAATLSAAVDNRGG</sequence>
<name>A0A1G7VCS5_9PSEU</name>
<evidence type="ECO:0000313" key="1">
    <source>
        <dbReference type="EMBL" id="SDG57149.1"/>
    </source>
</evidence>
<proteinExistence type="predicted"/>
<dbReference type="OrthoDB" id="3430612at2"/>
<dbReference type="AlphaFoldDB" id="A0A1G7VCS5"/>
<dbReference type="Proteomes" id="UP000199623">
    <property type="component" value="Unassembled WGS sequence"/>
</dbReference>
<organism evidence="1 2">
    <name type="scientific">Lentzea fradiae</name>
    <dbReference type="NCBI Taxonomy" id="200378"/>
    <lineage>
        <taxon>Bacteria</taxon>
        <taxon>Bacillati</taxon>
        <taxon>Actinomycetota</taxon>
        <taxon>Actinomycetes</taxon>
        <taxon>Pseudonocardiales</taxon>
        <taxon>Pseudonocardiaceae</taxon>
        <taxon>Lentzea</taxon>
    </lineage>
</organism>
<dbReference type="RefSeq" id="WP_143036000.1">
    <property type="nucleotide sequence ID" value="NZ_FNCC01000009.1"/>
</dbReference>
<dbReference type="STRING" id="200378.SAMN05216553_109135"/>
<protein>
    <submittedName>
        <fullName evidence="1">Uncharacterized protein</fullName>
    </submittedName>
</protein>
<evidence type="ECO:0000313" key="2">
    <source>
        <dbReference type="Proteomes" id="UP000199623"/>
    </source>
</evidence>
<dbReference type="EMBL" id="FNCC01000009">
    <property type="protein sequence ID" value="SDG57149.1"/>
    <property type="molecule type" value="Genomic_DNA"/>
</dbReference>